<evidence type="ECO:0000313" key="1">
    <source>
        <dbReference type="EMBL" id="GFO69525.1"/>
    </source>
</evidence>
<organism evidence="1 2">
    <name type="scientific">Geomonas limicola</name>
    <dbReference type="NCBI Taxonomy" id="2740186"/>
    <lineage>
        <taxon>Bacteria</taxon>
        <taxon>Pseudomonadati</taxon>
        <taxon>Thermodesulfobacteriota</taxon>
        <taxon>Desulfuromonadia</taxon>
        <taxon>Geobacterales</taxon>
        <taxon>Geobacteraceae</taxon>
        <taxon>Geomonas</taxon>
    </lineage>
</organism>
<reference evidence="2" key="1">
    <citation type="submission" date="2020-06" db="EMBL/GenBank/DDBJ databases">
        <title>Draft genomic sequecing of Geomonas sp. Red745.</title>
        <authorList>
            <person name="Itoh H."/>
            <person name="Xu Z.X."/>
            <person name="Ushijima N."/>
            <person name="Masuda Y."/>
            <person name="Shiratori Y."/>
            <person name="Senoo K."/>
        </authorList>
    </citation>
    <scope>NUCLEOTIDE SEQUENCE [LARGE SCALE GENOMIC DNA]</scope>
    <source>
        <strain evidence="2">Red745</strain>
    </source>
</reference>
<dbReference type="AlphaFoldDB" id="A0A6V8NA85"/>
<dbReference type="EMBL" id="BLXZ01000006">
    <property type="protein sequence ID" value="GFO69525.1"/>
    <property type="molecule type" value="Genomic_DNA"/>
</dbReference>
<protein>
    <submittedName>
        <fullName evidence="1">Uncharacterized protein</fullName>
    </submittedName>
</protein>
<comment type="caution">
    <text evidence="1">The sequence shown here is derived from an EMBL/GenBank/DDBJ whole genome shotgun (WGS) entry which is preliminary data.</text>
</comment>
<proteinExistence type="predicted"/>
<gene>
    <name evidence="1" type="ORF">GMLC_31040</name>
</gene>
<accession>A0A6V8NA85</accession>
<keyword evidence="2" id="KW-1185">Reference proteome</keyword>
<sequence length="64" mass="7389">MAILSMFKKIEDALIRQNSGDKAKITFSVLYAVASGWVFFRESEFEPYAVTAIFQNSCNYLRDR</sequence>
<evidence type="ECO:0000313" key="2">
    <source>
        <dbReference type="Proteomes" id="UP000587586"/>
    </source>
</evidence>
<dbReference type="Proteomes" id="UP000587586">
    <property type="component" value="Unassembled WGS sequence"/>
</dbReference>
<name>A0A6V8NA85_9BACT</name>